<gene>
    <name evidence="1" type="ORF">FDG2_2987</name>
</gene>
<protein>
    <submittedName>
        <fullName evidence="1">Transposase IS3/IS911 family protein</fullName>
    </submittedName>
</protein>
<dbReference type="InterPro" id="IPR002514">
    <property type="entry name" value="Transposase_8"/>
</dbReference>
<reference evidence="2" key="1">
    <citation type="submission" date="2016-02" db="EMBL/GenBank/DDBJ databases">
        <authorList>
            <person name="Wibberg D."/>
        </authorList>
    </citation>
    <scope>NUCLEOTIDE SEQUENCE [LARGE SCALE GENOMIC DNA]</scope>
</reference>
<dbReference type="SUPFAM" id="SSF46689">
    <property type="entry name" value="Homeodomain-like"/>
    <property type="match status" value="1"/>
</dbReference>
<sequence length="104" mass="11489">MAAPRKYPDELRQRAVRMVLDARASGGGTGACARVGQQLGINRETLRNWVAQAEIDEGTRAGVPSDVAGRLAELERENRELRRANEILKSASAFFAAELDRPRR</sequence>
<dbReference type="EMBL" id="FLUV01001262">
    <property type="protein sequence ID" value="SBW22688.1"/>
    <property type="molecule type" value="Genomic_DNA"/>
</dbReference>
<dbReference type="Gene3D" id="1.10.10.10">
    <property type="entry name" value="Winged helix-like DNA-binding domain superfamily/Winged helix DNA-binding domain"/>
    <property type="match status" value="1"/>
</dbReference>
<dbReference type="GO" id="GO:0006313">
    <property type="term" value="P:DNA transposition"/>
    <property type="evidence" value="ECO:0007669"/>
    <property type="project" value="InterPro"/>
</dbReference>
<dbReference type="GO" id="GO:0003677">
    <property type="term" value="F:DNA binding"/>
    <property type="evidence" value="ECO:0007669"/>
    <property type="project" value="InterPro"/>
</dbReference>
<dbReference type="Proteomes" id="UP000199013">
    <property type="component" value="Unassembled WGS sequence"/>
</dbReference>
<accession>A0A1C3NYU4</accession>
<organism evidence="1 2">
    <name type="scientific">Candidatus Protofrankia californiensis</name>
    <dbReference type="NCBI Taxonomy" id="1839754"/>
    <lineage>
        <taxon>Bacteria</taxon>
        <taxon>Bacillati</taxon>
        <taxon>Actinomycetota</taxon>
        <taxon>Actinomycetes</taxon>
        <taxon>Frankiales</taxon>
        <taxon>Frankiaceae</taxon>
        <taxon>Protofrankia</taxon>
    </lineage>
</organism>
<dbReference type="GO" id="GO:0004803">
    <property type="term" value="F:transposase activity"/>
    <property type="evidence" value="ECO:0007669"/>
    <property type="project" value="InterPro"/>
</dbReference>
<keyword evidence="2" id="KW-1185">Reference proteome</keyword>
<evidence type="ECO:0000313" key="2">
    <source>
        <dbReference type="Proteomes" id="UP000199013"/>
    </source>
</evidence>
<dbReference type="AlphaFoldDB" id="A0A1C3NYU4"/>
<dbReference type="Pfam" id="PF01527">
    <property type="entry name" value="HTH_Tnp_1"/>
    <property type="match status" value="1"/>
</dbReference>
<proteinExistence type="predicted"/>
<dbReference type="InterPro" id="IPR036388">
    <property type="entry name" value="WH-like_DNA-bd_sf"/>
</dbReference>
<evidence type="ECO:0000313" key="1">
    <source>
        <dbReference type="EMBL" id="SBW22688.1"/>
    </source>
</evidence>
<dbReference type="InterPro" id="IPR009057">
    <property type="entry name" value="Homeodomain-like_sf"/>
</dbReference>
<name>A0A1C3NYU4_9ACTN</name>